<organism evidence="1 2">
    <name type="scientific">Paenibacillus plantiphilus</name>
    <dbReference type="NCBI Taxonomy" id="2905650"/>
    <lineage>
        <taxon>Bacteria</taxon>
        <taxon>Bacillati</taxon>
        <taxon>Bacillota</taxon>
        <taxon>Bacilli</taxon>
        <taxon>Bacillales</taxon>
        <taxon>Paenibacillaceae</taxon>
        <taxon>Paenibacillus</taxon>
    </lineage>
</organism>
<gene>
    <name evidence="1" type="ORF">PAECIP111893_01298</name>
</gene>
<protein>
    <submittedName>
        <fullName evidence="1">Uncharacterized protein</fullName>
    </submittedName>
</protein>
<name>A0ABN8G8I6_9BACL</name>
<reference evidence="1" key="1">
    <citation type="submission" date="2022-01" db="EMBL/GenBank/DDBJ databases">
        <authorList>
            <person name="Criscuolo A."/>
        </authorList>
    </citation>
    <scope>NUCLEOTIDE SEQUENCE</scope>
    <source>
        <strain evidence="1">CIP111893</strain>
    </source>
</reference>
<evidence type="ECO:0000313" key="2">
    <source>
        <dbReference type="Proteomes" id="UP000838686"/>
    </source>
</evidence>
<keyword evidence="2" id="KW-1185">Reference proteome</keyword>
<dbReference type="Proteomes" id="UP000838686">
    <property type="component" value="Unassembled WGS sequence"/>
</dbReference>
<dbReference type="RefSeq" id="WP_236339648.1">
    <property type="nucleotide sequence ID" value="NZ_CAKMMF010000005.1"/>
</dbReference>
<sequence>MTDIKVTIRNFGYGISDELVLSPFEYHYLLASRSSLWEAYSALDEEDKVNLKEYDKALLDRAEEYHDYLQPIFIWNKSAEPITQWWWHLDKVLSGQLKVDVDNNQIEYDRQVYIIN</sequence>
<comment type="caution">
    <text evidence="1">The sequence shown here is derived from an EMBL/GenBank/DDBJ whole genome shotgun (WGS) entry which is preliminary data.</text>
</comment>
<accession>A0ABN8G8I6</accession>
<proteinExistence type="predicted"/>
<dbReference type="EMBL" id="CAKMMF010000005">
    <property type="protein sequence ID" value="CAH1199293.1"/>
    <property type="molecule type" value="Genomic_DNA"/>
</dbReference>
<evidence type="ECO:0000313" key="1">
    <source>
        <dbReference type="EMBL" id="CAH1199293.1"/>
    </source>
</evidence>